<reference evidence="7" key="1">
    <citation type="submission" date="2018-05" db="EMBL/GenBank/DDBJ databases">
        <authorList>
            <person name="Li X."/>
        </authorList>
    </citation>
    <scope>NUCLEOTIDE SEQUENCE [LARGE SCALE GENOMIC DNA]</scope>
    <source>
        <strain evidence="7">LX32</strain>
    </source>
</reference>
<keyword evidence="3" id="KW-0812">Transmembrane</keyword>
<feature type="domain" description="Multidrug resistance protein MdtA-like barrel-sandwich hybrid" evidence="4">
    <location>
        <begin position="69"/>
        <end position="257"/>
    </location>
</feature>
<evidence type="ECO:0000313" key="7">
    <source>
        <dbReference type="Proteomes" id="UP000249254"/>
    </source>
</evidence>
<name>A0A328AKX7_9CAUL</name>
<feature type="coiled-coil region" evidence="2">
    <location>
        <begin position="116"/>
        <end position="143"/>
    </location>
</feature>
<gene>
    <name evidence="6" type="ORF">DJ017_09205</name>
</gene>
<dbReference type="RefSeq" id="WP_111528437.1">
    <property type="nucleotide sequence ID" value="NZ_JBHRSG010000004.1"/>
</dbReference>
<evidence type="ECO:0000259" key="4">
    <source>
        <dbReference type="Pfam" id="PF25917"/>
    </source>
</evidence>
<feature type="transmembrane region" description="Helical" evidence="3">
    <location>
        <begin position="33"/>
        <end position="52"/>
    </location>
</feature>
<evidence type="ECO:0000259" key="5">
    <source>
        <dbReference type="Pfam" id="PF25954"/>
    </source>
</evidence>
<dbReference type="GO" id="GO:0030313">
    <property type="term" value="C:cell envelope"/>
    <property type="evidence" value="ECO:0007669"/>
    <property type="project" value="UniProtKB-SubCell"/>
</dbReference>
<feature type="coiled-coil region" evidence="2">
    <location>
        <begin position="168"/>
        <end position="195"/>
    </location>
</feature>
<evidence type="ECO:0000313" key="6">
    <source>
        <dbReference type="EMBL" id="RAK54686.1"/>
    </source>
</evidence>
<comment type="caution">
    <text evidence="6">The sequence shown here is derived from an EMBL/GenBank/DDBJ whole genome shotgun (WGS) entry which is preliminary data.</text>
</comment>
<keyword evidence="7" id="KW-1185">Reference proteome</keyword>
<dbReference type="GO" id="GO:0055085">
    <property type="term" value="P:transmembrane transport"/>
    <property type="evidence" value="ECO:0007669"/>
    <property type="project" value="InterPro"/>
</dbReference>
<dbReference type="InterPro" id="IPR058792">
    <property type="entry name" value="Beta-barrel_RND_2"/>
</dbReference>
<organism evidence="6 7">
    <name type="scientific">Phenylobacterium soli</name>
    <dbReference type="NCBI Taxonomy" id="2170551"/>
    <lineage>
        <taxon>Bacteria</taxon>
        <taxon>Pseudomonadati</taxon>
        <taxon>Pseudomonadota</taxon>
        <taxon>Alphaproteobacteria</taxon>
        <taxon>Caulobacterales</taxon>
        <taxon>Caulobacteraceae</taxon>
        <taxon>Phenylobacterium</taxon>
    </lineage>
</organism>
<dbReference type="Pfam" id="PF25954">
    <property type="entry name" value="Beta-barrel_RND_2"/>
    <property type="match status" value="1"/>
</dbReference>
<dbReference type="PANTHER" id="PTHR30386">
    <property type="entry name" value="MEMBRANE FUSION SUBUNIT OF EMRAB-TOLC MULTIDRUG EFFLUX PUMP"/>
    <property type="match status" value="1"/>
</dbReference>
<keyword evidence="3" id="KW-0472">Membrane</keyword>
<feature type="domain" description="CusB-like beta-barrel" evidence="5">
    <location>
        <begin position="264"/>
        <end position="306"/>
    </location>
</feature>
<keyword evidence="3" id="KW-1133">Transmembrane helix</keyword>
<keyword evidence="2" id="KW-0175">Coiled coil</keyword>
<dbReference type="Gene3D" id="1.10.287.470">
    <property type="entry name" value="Helix hairpin bin"/>
    <property type="match status" value="1"/>
</dbReference>
<dbReference type="PANTHER" id="PTHR30386:SF19">
    <property type="entry name" value="MULTIDRUG EXPORT PROTEIN EMRA-RELATED"/>
    <property type="match status" value="1"/>
</dbReference>
<proteinExistence type="predicted"/>
<protein>
    <submittedName>
        <fullName evidence="6">HlyD family secretion protein</fullName>
    </submittedName>
</protein>
<dbReference type="Gene3D" id="2.40.30.170">
    <property type="match status" value="1"/>
</dbReference>
<dbReference type="AlphaFoldDB" id="A0A328AKX7"/>
<accession>A0A328AKX7</accession>
<dbReference type="OrthoDB" id="9811754at2"/>
<dbReference type="Pfam" id="PF25917">
    <property type="entry name" value="BSH_RND"/>
    <property type="match status" value="1"/>
</dbReference>
<comment type="subcellular location">
    <subcellularLocation>
        <location evidence="1">Cell envelope</location>
    </subcellularLocation>
</comment>
<dbReference type="EMBL" id="QFYQ01000001">
    <property type="protein sequence ID" value="RAK54686.1"/>
    <property type="molecule type" value="Genomic_DNA"/>
</dbReference>
<sequence length="363" mass="38759">MRDVSDAEAIPAQGNAEVDPNAGRDSFLRRWRWPLMVGGPILILAVVAYFIVTGGRFQSTDDAYVQIAKVPVAASIGGRVTDIYVKENQFVRKGQVLFRLDARDFQANAAAAAAQLASAQLQLKAQRAAYEQQQANVRVAQEAVSYAAREATRQRQLAAAGVASQQQVDQAVHAAQQARDQLAAAQQQAAQALATLGGDPNISEGAHPAVLQAQANLQRARLNVSYTEVVAPSDGIVTRVEQLPVGSYLNPSQTAFWLLSGQPWVEANFKEDQLAHMKVGQPVELHVDAYPDAHLKGHVASFAPGTGQAFSPLPAQNATGNWVKVVQRLPVRIDFNSPPPGMAARAGLSAKVKVDVRAAGRAG</sequence>
<dbReference type="InterPro" id="IPR058625">
    <property type="entry name" value="MdtA-like_BSH"/>
</dbReference>
<evidence type="ECO:0000256" key="3">
    <source>
        <dbReference type="SAM" id="Phobius"/>
    </source>
</evidence>
<evidence type="ECO:0000256" key="2">
    <source>
        <dbReference type="SAM" id="Coils"/>
    </source>
</evidence>
<dbReference type="InterPro" id="IPR050739">
    <property type="entry name" value="MFP"/>
</dbReference>
<evidence type="ECO:0000256" key="1">
    <source>
        <dbReference type="ARBA" id="ARBA00004196"/>
    </source>
</evidence>
<dbReference type="Proteomes" id="UP000249254">
    <property type="component" value="Unassembled WGS sequence"/>
</dbReference>
<dbReference type="SUPFAM" id="SSF111369">
    <property type="entry name" value="HlyD-like secretion proteins"/>
    <property type="match status" value="2"/>
</dbReference>
<dbReference type="Gene3D" id="2.40.50.100">
    <property type="match status" value="1"/>
</dbReference>